<comment type="caution">
    <text evidence="1">The sequence shown here is derived from an EMBL/GenBank/DDBJ whole genome shotgun (WGS) entry which is preliminary data.</text>
</comment>
<dbReference type="AlphaFoldDB" id="A0A9Q1CF51"/>
<organism evidence="1 2">
    <name type="scientific">Holothuria leucospilota</name>
    <name type="common">Black long sea cucumber</name>
    <name type="synonym">Mertensiothuria leucospilota</name>
    <dbReference type="NCBI Taxonomy" id="206669"/>
    <lineage>
        <taxon>Eukaryota</taxon>
        <taxon>Metazoa</taxon>
        <taxon>Echinodermata</taxon>
        <taxon>Eleutherozoa</taxon>
        <taxon>Echinozoa</taxon>
        <taxon>Holothuroidea</taxon>
        <taxon>Aspidochirotacea</taxon>
        <taxon>Aspidochirotida</taxon>
        <taxon>Holothuriidae</taxon>
        <taxon>Holothuria</taxon>
    </lineage>
</organism>
<evidence type="ECO:0000313" key="2">
    <source>
        <dbReference type="Proteomes" id="UP001152320"/>
    </source>
</evidence>
<accession>A0A9Q1CF51</accession>
<dbReference type="EMBL" id="JAIZAY010000004">
    <property type="protein sequence ID" value="KAJ8043791.1"/>
    <property type="molecule type" value="Genomic_DNA"/>
</dbReference>
<proteinExistence type="predicted"/>
<dbReference type="PANTHER" id="PTHR46601:SF1">
    <property type="entry name" value="ADF-H DOMAIN-CONTAINING PROTEIN"/>
    <property type="match status" value="1"/>
</dbReference>
<name>A0A9Q1CF51_HOLLE</name>
<keyword evidence="2" id="KW-1185">Reference proteome</keyword>
<protein>
    <submittedName>
        <fullName evidence="1">Uncharacterized protein</fullName>
    </submittedName>
</protein>
<dbReference type="Proteomes" id="UP001152320">
    <property type="component" value="Chromosome 4"/>
</dbReference>
<sequence length="692" mass="77696">MPRVLTEKQKAANRQRAKEWRIKAKQKGPEYLEAARLYSRRADNSYELPSKRDQVRGLGKFGLVDTLSNLYLKFKMENPQVHISLAKFCKARPKNIQLIQWTTRRTCLCQKHANVALLCKGSKVLPLSGQDMCKLDDESIRSRLRDLSERIYFKKWERVEVKTEGKVFMKTKLVDKVLERQAFIAEVLTQMAEFRPHCERVANIYSELHHLKGNLLPMADVMVQLDFAENWTTKYQDEVSACYYNNKQITIHPMVVYFKDNSDKIQHQSYVGISSETTHTATTVMAFINELMVHVKILLPELRVVHFVSDSPSSQYRNRTVCAIVAKFFEMFAVKATWTWLEAGHGKGPCDGVGGSVKKKADNIVKSGRLVQGVDDLCAALKGVSLQATIMLVHPESIATLKKKLNKWKIPAVKNIMATHVISCAGDGEQLMRREIPCFHSCCHSPGGDFHFGCQGWRHAFSEPFIYRPIDESTRFTRATDLTTMELVSGPHTPSTDPTNIPTTSTMEIIATPPSLATDLVSVPVTSALVLDQANLTGNVKLDPLFPTLPTEMVITPLTSVNNSVPSVSSILSSVPISPEVPTLCNSTGEPDVRMAVPMQSSSNTQVKIGEIVAIKYVRRWYVAKILGITGDECEVSYMTPCRGKWKWGQLDIGEAPLSDILLVLTQPHAVGKLFDIDEEERELANQRFLSV</sequence>
<reference evidence="1" key="1">
    <citation type="submission" date="2021-10" db="EMBL/GenBank/DDBJ databases">
        <title>Tropical sea cucumber genome reveals ecological adaptation and Cuvierian tubules defense mechanism.</title>
        <authorList>
            <person name="Chen T."/>
        </authorList>
    </citation>
    <scope>NUCLEOTIDE SEQUENCE</scope>
    <source>
        <strain evidence="1">Nanhai2018</strain>
        <tissue evidence="1">Muscle</tissue>
    </source>
</reference>
<dbReference type="OrthoDB" id="10068393at2759"/>
<gene>
    <name evidence="1" type="ORF">HOLleu_11054</name>
</gene>
<evidence type="ECO:0000313" key="1">
    <source>
        <dbReference type="EMBL" id="KAJ8043791.1"/>
    </source>
</evidence>
<dbReference type="PANTHER" id="PTHR46601">
    <property type="entry name" value="ULP_PROTEASE DOMAIN-CONTAINING PROTEIN"/>
    <property type="match status" value="1"/>
</dbReference>